<keyword evidence="2" id="KW-1133">Transmembrane helix</keyword>
<evidence type="ECO:0000256" key="2">
    <source>
        <dbReference type="SAM" id="Phobius"/>
    </source>
</evidence>
<gene>
    <name evidence="3" type="ORF">Scaly_3038800</name>
</gene>
<dbReference type="AlphaFoldDB" id="A0AAW2K5V8"/>
<keyword evidence="2" id="KW-0472">Membrane</keyword>
<name>A0AAW2K5V8_9LAMI</name>
<sequence length="681" mass="75050">MGLTPYLGIERGNIACHKSEARFGTLLREGRLASRAFRDEAFWQSQVNFGPPNPATDEKALWSKGKRVRCHTPCLPKVPRGRARRSRATTRERIPHRQGGRRRPSQGASRPTGNTGETWEGNPIGSQRIHSTRSLPDFIFIIFENLCSRKGNNERAPFITSFTTREPRPHQSKWWKAPLSQKESFCAPSPRDRIRDLNRLKESEEAATFPAHGKASSFWSTSSGIECPTIRIKEDGSRGGLERKQSGSAAKPSLRSQAFTYSVRALASAQAGSCSKARERNTETRLLAFRNPCLKRALAGLSVGIKRREVAGDEDQSLSQSECLLNRLTEVRSNPVLSGDASWALYTIKVLAWPLLLSRAQLHRSSHQAKQSLSTMTSPSALGQALRDLAINSCSQSFFPSLTDFEKEERLLIKALSLNCVDGSSSPFHSSSLNPKRHLFQANHLLSFDCEFRPVNLDVTGLGKSPSVSLDTAPAAEDNVVEEFVVLNVDRTVFQEESNLTGDFLLLRTLTLIPKLETRAGVDSLEDRVWLTDIRLAGTTTNQAGYSQGIADSIARSPTPISHLELLEFLPSAPPAHGNLRSTIARSSSMPGGSTSGIPGGQSLLSCSDPLSGSSTTLERVQWPLLLDLRLCLSQRQVIGESRQLAHLFWSLLFPFISLSIPVVFGFYLLGPFLSQRLGPD</sequence>
<feature type="compositionally biased region" description="Polar residues" evidence="1">
    <location>
        <begin position="106"/>
        <end position="117"/>
    </location>
</feature>
<protein>
    <submittedName>
        <fullName evidence="3">Mitochondrial protein</fullName>
    </submittedName>
</protein>
<comment type="caution">
    <text evidence="3">The sequence shown here is derived from an EMBL/GenBank/DDBJ whole genome shotgun (WGS) entry which is preliminary data.</text>
</comment>
<dbReference type="PANTHER" id="PTHR48161">
    <property type="entry name" value="BNACNNG12870D PROTEIN"/>
    <property type="match status" value="1"/>
</dbReference>
<feature type="transmembrane region" description="Helical" evidence="2">
    <location>
        <begin position="648"/>
        <end position="670"/>
    </location>
</feature>
<dbReference type="EMBL" id="JACGWM010000602">
    <property type="protein sequence ID" value="KAL0302221.1"/>
    <property type="molecule type" value="Genomic_DNA"/>
</dbReference>
<feature type="region of interest" description="Disordered" evidence="1">
    <location>
        <begin position="72"/>
        <end position="128"/>
    </location>
</feature>
<accession>A0AAW2K5V8</accession>
<proteinExistence type="predicted"/>
<organism evidence="3">
    <name type="scientific">Sesamum calycinum</name>
    <dbReference type="NCBI Taxonomy" id="2727403"/>
    <lineage>
        <taxon>Eukaryota</taxon>
        <taxon>Viridiplantae</taxon>
        <taxon>Streptophyta</taxon>
        <taxon>Embryophyta</taxon>
        <taxon>Tracheophyta</taxon>
        <taxon>Spermatophyta</taxon>
        <taxon>Magnoliopsida</taxon>
        <taxon>eudicotyledons</taxon>
        <taxon>Gunneridae</taxon>
        <taxon>Pentapetalae</taxon>
        <taxon>asterids</taxon>
        <taxon>lamiids</taxon>
        <taxon>Lamiales</taxon>
        <taxon>Pedaliaceae</taxon>
        <taxon>Sesamum</taxon>
    </lineage>
</organism>
<reference evidence="3" key="2">
    <citation type="journal article" date="2024" name="Plant">
        <title>Genomic evolution and insights into agronomic trait innovations of Sesamum species.</title>
        <authorList>
            <person name="Miao H."/>
            <person name="Wang L."/>
            <person name="Qu L."/>
            <person name="Liu H."/>
            <person name="Sun Y."/>
            <person name="Le M."/>
            <person name="Wang Q."/>
            <person name="Wei S."/>
            <person name="Zheng Y."/>
            <person name="Lin W."/>
            <person name="Duan Y."/>
            <person name="Cao H."/>
            <person name="Xiong S."/>
            <person name="Wang X."/>
            <person name="Wei L."/>
            <person name="Li C."/>
            <person name="Ma Q."/>
            <person name="Ju M."/>
            <person name="Zhao R."/>
            <person name="Li G."/>
            <person name="Mu C."/>
            <person name="Tian Q."/>
            <person name="Mei H."/>
            <person name="Zhang T."/>
            <person name="Gao T."/>
            <person name="Zhang H."/>
        </authorList>
    </citation>
    <scope>NUCLEOTIDE SEQUENCE</scope>
    <source>
        <strain evidence="3">KEN8</strain>
    </source>
</reference>
<dbReference type="PANTHER" id="PTHR48161:SF2">
    <property type="entry name" value="ORF122B PROTEIN"/>
    <property type="match status" value="1"/>
</dbReference>
<feature type="region of interest" description="Disordered" evidence="1">
    <location>
        <begin position="234"/>
        <end position="253"/>
    </location>
</feature>
<feature type="compositionally biased region" description="Basic residues" evidence="1">
    <location>
        <begin position="79"/>
        <end position="88"/>
    </location>
</feature>
<keyword evidence="2" id="KW-0812">Transmembrane</keyword>
<reference evidence="3" key="1">
    <citation type="submission" date="2020-06" db="EMBL/GenBank/DDBJ databases">
        <authorList>
            <person name="Li T."/>
            <person name="Hu X."/>
            <person name="Zhang T."/>
            <person name="Song X."/>
            <person name="Zhang H."/>
            <person name="Dai N."/>
            <person name="Sheng W."/>
            <person name="Hou X."/>
            <person name="Wei L."/>
        </authorList>
    </citation>
    <scope>NUCLEOTIDE SEQUENCE</scope>
    <source>
        <strain evidence="3">KEN8</strain>
        <tissue evidence="3">Leaf</tissue>
    </source>
</reference>
<evidence type="ECO:0000313" key="3">
    <source>
        <dbReference type="EMBL" id="KAL0302221.1"/>
    </source>
</evidence>
<evidence type="ECO:0000256" key="1">
    <source>
        <dbReference type="SAM" id="MobiDB-lite"/>
    </source>
</evidence>
<feature type="compositionally biased region" description="Basic and acidic residues" evidence="1">
    <location>
        <begin position="234"/>
        <end position="245"/>
    </location>
</feature>